<dbReference type="InterPro" id="IPR036249">
    <property type="entry name" value="Thioredoxin-like_sf"/>
</dbReference>
<dbReference type="Gene3D" id="3.40.30.10">
    <property type="entry name" value="Glutaredoxin"/>
    <property type="match status" value="1"/>
</dbReference>
<evidence type="ECO:0000313" key="2">
    <source>
        <dbReference type="EMBL" id="KAK5172856.1"/>
    </source>
</evidence>
<dbReference type="InterPro" id="IPR004045">
    <property type="entry name" value="Glutathione_S-Trfase_N"/>
</dbReference>
<feature type="domain" description="GST N-terminal" evidence="1">
    <location>
        <begin position="10"/>
        <end position="98"/>
    </location>
</feature>
<gene>
    <name evidence="2" type="ORF">LTR77_002976</name>
</gene>
<dbReference type="EMBL" id="JAVRRT010000004">
    <property type="protein sequence ID" value="KAK5172856.1"/>
    <property type="molecule type" value="Genomic_DNA"/>
</dbReference>
<proteinExistence type="predicted"/>
<dbReference type="Pfam" id="PF22041">
    <property type="entry name" value="GST_C_7"/>
    <property type="match status" value="1"/>
</dbReference>
<dbReference type="Gene3D" id="1.20.1050.10">
    <property type="match status" value="1"/>
</dbReference>
<protein>
    <recommendedName>
        <fullName evidence="1">GST N-terminal domain-containing protein</fullName>
    </recommendedName>
</protein>
<evidence type="ECO:0000313" key="3">
    <source>
        <dbReference type="Proteomes" id="UP001337655"/>
    </source>
</evidence>
<dbReference type="GO" id="GO:0005737">
    <property type="term" value="C:cytoplasm"/>
    <property type="evidence" value="ECO:0007669"/>
    <property type="project" value="TreeGrafter"/>
</dbReference>
<keyword evidence="3" id="KW-1185">Reference proteome</keyword>
<dbReference type="InterPro" id="IPR054416">
    <property type="entry name" value="GST_UstS-like_C"/>
</dbReference>
<comment type="caution">
    <text evidence="2">The sequence shown here is derived from an EMBL/GenBank/DDBJ whole genome shotgun (WGS) entry which is preliminary data.</text>
</comment>
<organism evidence="2 3">
    <name type="scientific">Saxophila tyrrhenica</name>
    <dbReference type="NCBI Taxonomy" id="1690608"/>
    <lineage>
        <taxon>Eukaryota</taxon>
        <taxon>Fungi</taxon>
        <taxon>Dikarya</taxon>
        <taxon>Ascomycota</taxon>
        <taxon>Pezizomycotina</taxon>
        <taxon>Dothideomycetes</taxon>
        <taxon>Dothideomycetidae</taxon>
        <taxon>Mycosphaerellales</taxon>
        <taxon>Extremaceae</taxon>
        <taxon>Saxophila</taxon>
    </lineage>
</organism>
<name>A0AAV9PGN9_9PEZI</name>
<dbReference type="PANTHER" id="PTHR43968">
    <property type="match status" value="1"/>
</dbReference>
<dbReference type="InterPro" id="IPR050983">
    <property type="entry name" value="GST_Omega/HSP26"/>
</dbReference>
<dbReference type="GeneID" id="89924323"/>
<dbReference type="PROSITE" id="PS50404">
    <property type="entry name" value="GST_NTER"/>
    <property type="match status" value="1"/>
</dbReference>
<dbReference type="AlphaFoldDB" id="A0AAV9PGN9"/>
<accession>A0AAV9PGN9</accession>
<sequence length="245" mass="27226">MSNTMILYDIPTKGRCACFSPNVWKTRLVLNYKGIPYRTEWLSHPEIAPKLKATGIEPNPAGQGSPYTLPAIQLSDGNTIMESTTIAAKLESLHPNPPLHLDNGLVQKVGPIIGKASFPLIPVFMPRIGRDVIVEDSVEYFQTAREKRFGMTLDELEKTKGGEQAWEASRPGLVELSEFIAAQKQDEGPFILGSVGCYADFMIASMVEALRRIGGDLYEKFVETAPDDSVQKIHQACQKWMEKDQ</sequence>
<dbReference type="SUPFAM" id="SSF52833">
    <property type="entry name" value="Thioredoxin-like"/>
    <property type="match status" value="1"/>
</dbReference>
<evidence type="ECO:0000259" key="1">
    <source>
        <dbReference type="PROSITE" id="PS50404"/>
    </source>
</evidence>
<dbReference type="PANTHER" id="PTHR43968:SF6">
    <property type="entry name" value="GLUTATHIONE S-TRANSFERASE OMEGA"/>
    <property type="match status" value="1"/>
</dbReference>
<dbReference type="Proteomes" id="UP001337655">
    <property type="component" value="Unassembled WGS sequence"/>
</dbReference>
<dbReference type="RefSeq" id="XP_064661574.1">
    <property type="nucleotide sequence ID" value="XM_064800235.1"/>
</dbReference>
<dbReference type="Pfam" id="PF13409">
    <property type="entry name" value="GST_N_2"/>
    <property type="match status" value="1"/>
</dbReference>
<reference evidence="2 3" key="1">
    <citation type="submission" date="2023-08" db="EMBL/GenBank/DDBJ databases">
        <title>Black Yeasts Isolated from many extreme environments.</title>
        <authorList>
            <person name="Coleine C."/>
            <person name="Stajich J.E."/>
            <person name="Selbmann L."/>
        </authorList>
    </citation>
    <scope>NUCLEOTIDE SEQUENCE [LARGE SCALE GENOMIC DNA]</scope>
    <source>
        <strain evidence="2 3">CCFEE 5935</strain>
    </source>
</reference>